<dbReference type="EMBL" id="BARU01046387">
    <property type="protein sequence ID" value="GAI01528.1"/>
    <property type="molecule type" value="Genomic_DNA"/>
</dbReference>
<evidence type="ECO:0000256" key="1">
    <source>
        <dbReference type="SAM" id="Phobius"/>
    </source>
</evidence>
<reference evidence="2" key="1">
    <citation type="journal article" date="2014" name="Front. Microbiol.">
        <title>High frequency of phylogenetically diverse reductive dehalogenase-homologous genes in deep subseafloor sedimentary metagenomes.</title>
        <authorList>
            <person name="Kawai M."/>
            <person name="Futagami T."/>
            <person name="Toyoda A."/>
            <person name="Takaki Y."/>
            <person name="Nishi S."/>
            <person name="Hori S."/>
            <person name="Arai W."/>
            <person name="Tsubouchi T."/>
            <person name="Morono Y."/>
            <person name="Uchiyama I."/>
            <person name="Ito T."/>
            <person name="Fujiyama A."/>
            <person name="Inagaki F."/>
            <person name="Takami H."/>
        </authorList>
    </citation>
    <scope>NUCLEOTIDE SEQUENCE</scope>
    <source>
        <strain evidence="2">Expedition CK06-06</strain>
    </source>
</reference>
<feature type="transmembrane region" description="Helical" evidence="1">
    <location>
        <begin position="7"/>
        <end position="32"/>
    </location>
</feature>
<comment type="caution">
    <text evidence="2">The sequence shown here is derived from an EMBL/GenBank/DDBJ whole genome shotgun (WGS) entry which is preliminary data.</text>
</comment>
<feature type="non-terminal residue" evidence="2">
    <location>
        <position position="46"/>
    </location>
</feature>
<gene>
    <name evidence="2" type="ORF">S03H2_69994</name>
</gene>
<protein>
    <submittedName>
        <fullName evidence="2">Uncharacterized protein</fullName>
    </submittedName>
</protein>
<dbReference type="AlphaFoldDB" id="X1K4N8"/>
<sequence length="46" mass="5102">MVIPRPLITLVSLELDVVIVVILIDVDVGIYLGKMVSHFSYFVEGV</sequence>
<name>X1K4N8_9ZZZZ</name>
<organism evidence="2">
    <name type="scientific">marine sediment metagenome</name>
    <dbReference type="NCBI Taxonomy" id="412755"/>
    <lineage>
        <taxon>unclassified sequences</taxon>
        <taxon>metagenomes</taxon>
        <taxon>ecological metagenomes</taxon>
    </lineage>
</organism>
<keyword evidence="1" id="KW-1133">Transmembrane helix</keyword>
<proteinExistence type="predicted"/>
<accession>X1K4N8</accession>
<keyword evidence="1" id="KW-0472">Membrane</keyword>
<evidence type="ECO:0000313" key="2">
    <source>
        <dbReference type="EMBL" id="GAI01528.1"/>
    </source>
</evidence>
<keyword evidence="1" id="KW-0812">Transmembrane</keyword>